<dbReference type="Proteomes" id="UP000264800">
    <property type="component" value="Unplaced"/>
</dbReference>
<keyword evidence="10" id="KW-1185">Reference proteome</keyword>
<evidence type="ECO:0000256" key="7">
    <source>
        <dbReference type="ARBA" id="ARBA00023328"/>
    </source>
</evidence>
<sequence>MIMKLLPSQSLQKLRSSEDRLGADEDEEGMEEDEESSQLLRLMARHLELTDVLRAHHLIGTDGCFWFHLWVLCILPGIDPVCSRSVQIIRSLSTSLFPLDLLAQPGGYDIVNTRQGKGVCVSLATAYEGVYLDTYNLEIDFKPKVRLGRHNIPPFIPLSVLSEQSDLQAGMRAFLDTLSQHLNAFVGRRQQLKLVKVPRCFDSGRYSGLILQLNVLCSVLVLMLSVPRTKPAVLCTLEYTDHTRCLPTRVHFDCEGIDPKPSPAAKRERAVFVLASVCAFYSKISHEPLDRFY</sequence>
<protein>
    <recommendedName>
        <fullName evidence="4">Centromere protein O</fullName>
    </recommendedName>
</protein>
<evidence type="ECO:0000313" key="10">
    <source>
        <dbReference type="Proteomes" id="UP000264800"/>
    </source>
</evidence>
<evidence type="ECO:0000256" key="5">
    <source>
        <dbReference type="ARBA" id="ARBA00022454"/>
    </source>
</evidence>
<dbReference type="PANTHER" id="PTHR14582:SF1">
    <property type="entry name" value="CENTROMERE PROTEIN O"/>
    <property type="match status" value="1"/>
</dbReference>
<evidence type="ECO:0000256" key="2">
    <source>
        <dbReference type="ARBA" id="ARBA00004584"/>
    </source>
</evidence>
<reference evidence="9" key="2">
    <citation type="submission" date="2025-09" db="UniProtKB">
        <authorList>
            <consortium name="Ensembl"/>
        </authorList>
    </citation>
    <scope>IDENTIFICATION</scope>
</reference>
<evidence type="ECO:0000256" key="3">
    <source>
        <dbReference type="ARBA" id="ARBA00007321"/>
    </source>
</evidence>
<organism evidence="9 10">
    <name type="scientific">Kryptolebias marmoratus</name>
    <name type="common">Mangrove killifish</name>
    <name type="synonym">Rivulus marmoratus</name>
    <dbReference type="NCBI Taxonomy" id="37003"/>
    <lineage>
        <taxon>Eukaryota</taxon>
        <taxon>Metazoa</taxon>
        <taxon>Chordata</taxon>
        <taxon>Craniata</taxon>
        <taxon>Vertebrata</taxon>
        <taxon>Euteleostomi</taxon>
        <taxon>Actinopterygii</taxon>
        <taxon>Neopterygii</taxon>
        <taxon>Teleostei</taxon>
        <taxon>Neoteleostei</taxon>
        <taxon>Acanthomorphata</taxon>
        <taxon>Ovalentaria</taxon>
        <taxon>Atherinomorphae</taxon>
        <taxon>Cyprinodontiformes</taxon>
        <taxon>Rivulidae</taxon>
        <taxon>Kryptolebias</taxon>
    </lineage>
</organism>
<dbReference type="InterPro" id="IPR018464">
    <property type="entry name" value="CENP-O"/>
</dbReference>
<evidence type="ECO:0000256" key="4">
    <source>
        <dbReference type="ARBA" id="ARBA00016395"/>
    </source>
</evidence>
<dbReference type="GO" id="GO:0005634">
    <property type="term" value="C:nucleus"/>
    <property type="evidence" value="ECO:0007669"/>
    <property type="project" value="UniProtKB-SubCell"/>
</dbReference>
<dbReference type="GeneTree" id="ENSGT00390000016702"/>
<feature type="compositionally biased region" description="Acidic residues" evidence="8">
    <location>
        <begin position="24"/>
        <end position="35"/>
    </location>
</feature>
<comment type="subcellular location">
    <subcellularLocation>
        <location evidence="2">Chromosome</location>
        <location evidence="2">Centromere</location>
    </subcellularLocation>
    <subcellularLocation>
        <location evidence="1">Nucleus</location>
    </subcellularLocation>
</comment>
<evidence type="ECO:0000256" key="6">
    <source>
        <dbReference type="ARBA" id="ARBA00023242"/>
    </source>
</evidence>
<dbReference type="GO" id="GO:0031511">
    <property type="term" value="C:Mis6-Sim4 complex"/>
    <property type="evidence" value="ECO:0007669"/>
    <property type="project" value="TreeGrafter"/>
</dbReference>
<keyword evidence="5" id="KW-0158">Chromosome</keyword>
<name>A0A3Q3AWM7_KRYMA</name>
<feature type="region of interest" description="Disordered" evidence="8">
    <location>
        <begin position="1"/>
        <end position="35"/>
    </location>
</feature>
<dbReference type="OMA" id="YDIVNTR"/>
<proteinExistence type="inferred from homology"/>
<dbReference type="Ensembl" id="ENSKMAT00000021802.1">
    <property type="protein sequence ID" value="ENSKMAP00000021523.1"/>
    <property type="gene ID" value="ENSKMAG00000016001.1"/>
</dbReference>
<accession>A0A3Q3AWM7</accession>
<keyword evidence="6" id="KW-0539">Nucleus</keyword>
<keyword evidence="7" id="KW-0137">Centromere</keyword>
<evidence type="ECO:0000256" key="8">
    <source>
        <dbReference type="SAM" id="MobiDB-lite"/>
    </source>
</evidence>
<reference evidence="9" key="1">
    <citation type="submission" date="2025-08" db="UniProtKB">
        <authorList>
            <consortium name="Ensembl"/>
        </authorList>
    </citation>
    <scope>IDENTIFICATION</scope>
</reference>
<comment type="similarity">
    <text evidence="3">Belongs to the CENP-O/MCM21 family.</text>
</comment>
<dbReference type="AlphaFoldDB" id="A0A3Q3AWM7"/>
<dbReference type="PANTHER" id="PTHR14582">
    <property type="entry name" value="INNER KINETOCHORE SUBUNIT MAL2"/>
    <property type="match status" value="1"/>
</dbReference>
<evidence type="ECO:0000313" key="9">
    <source>
        <dbReference type="Ensembl" id="ENSKMAP00000021523.1"/>
    </source>
</evidence>
<dbReference type="STRING" id="37003.ENSKMAP00000021523"/>
<evidence type="ECO:0000256" key="1">
    <source>
        <dbReference type="ARBA" id="ARBA00004123"/>
    </source>
</evidence>